<organism evidence="12 13">
    <name type="scientific">Eptatretus burgeri</name>
    <name type="common">Inshore hagfish</name>
    <dbReference type="NCBI Taxonomy" id="7764"/>
    <lineage>
        <taxon>Eukaryota</taxon>
        <taxon>Metazoa</taxon>
        <taxon>Chordata</taxon>
        <taxon>Craniata</taxon>
        <taxon>Vertebrata</taxon>
        <taxon>Cyclostomata</taxon>
        <taxon>Myxini</taxon>
        <taxon>Myxiniformes</taxon>
        <taxon>Myxinidae</taxon>
        <taxon>Eptatretinae</taxon>
        <taxon>Eptatretus</taxon>
    </lineage>
</organism>
<evidence type="ECO:0000256" key="6">
    <source>
        <dbReference type="ARBA" id="ARBA00035075"/>
    </source>
</evidence>
<feature type="transmembrane region" description="Helical" evidence="10">
    <location>
        <begin position="199"/>
        <end position="219"/>
    </location>
</feature>
<name>A0A8C4R703_EPTBU</name>
<dbReference type="Gene3D" id="1.20.1250.20">
    <property type="entry name" value="MFS general substrate transporter like domains"/>
    <property type="match status" value="2"/>
</dbReference>
<evidence type="ECO:0000256" key="2">
    <source>
        <dbReference type="ARBA" id="ARBA00022448"/>
    </source>
</evidence>
<evidence type="ECO:0000256" key="3">
    <source>
        <dbReference type="ARBA" id="ARBA00022692"/>
    </source>
</evidence>
<dbReference type="PROSITE" id="PS50850">
    <property type="entry name" value="MFS"/>
    <property type="match status" value="1"/>
</dbReference>
<feature type="transmembrane region" description="Helical" evidence="10">
    <location>
        <begin position="413"/>
        <end position="433"/>
    </location>
</feature>
<evidence type="ECO:0000256" key="1">
    <source>
        <dbReference type="ARBA" id="ARBA00004141"/>
    </source>
</evidence>
<feature type="transmembrane region" description="Helical" evidence="10">
    <location>
        <begin position="70"/>
        <end position="92"/>
    </location>
</feature>
<dbReference type="GO" id="GO:0020037">
    <property type="term" value="F:heme binding"/>
    <property type="evidence" value="ECO:0007669"/>
    <property type="project" value="TreeGrafter"/>
</dbReference>
<dbReference type="Ensembl" id="ENSEBUT00000026858.1">
    <property type="protein sequence ID" value="ENSEBUP00000026282.1"/>
    <property type="gene ID" value="ENSEBUG00000016188.1"/>
</dbReference>
<dbReference type="InterPro" id="IPR036259">
    <property type="entry name" value="MFS_trans_sf"/>
</dbReference>
<comment type="subcellular location">
    <subcellularLocation>
        <location evidence="1">Membrane</location>
        <topology evidence="1">Multi-pass membrane protein</topology>
    </subcellularLocation>
</comment>
<accession>A0A8C4R703</accession>
<feature type="transmembrane region" description="Helical" evidence="10">
    <location>
        <begin position="160"/>
        <end position="179"/>
    </location>
</feature>
<evidence type="ECO:0000256" key="8">
    <source>
        <dbReference type="ARBA" id="ARBA00045087"/>
    </source>
</evidence>
<keyword evidence="4 10" id="KW-1133">Transmembrane helix</keyword>
<feature type="transmembrane region" description="Helical" evidence="10">
    <location>
        <begin position="294"/>
        <end position="315"/>
    </location>
</feature>
<evidence type="ECO:0000313" key="13">
    <source>
        <dbReference type="Proteomes" id="UP000694388"/>
    </source>
</evidence>
<feature type="transmembrane region" description="Helical" evidence="10">
    <location>
        <begin position="99"/>
        <end position="117"/>
    </location>
</feature>
<feature type="transmembrane region" description="Helical" evidence="10">
    <location>
        <begin position="383"/>
        <end position="401"/>
    </location>
</feature>
<comment type="catalytic activity">
    <reaction evidence="6">
        <text>heme b(in) = heme b(out)</text>
        <dbReference type="Rhea" id="RHEA:75443"/>
        <dbReference type="ChEBI" id="CHEBI:60344"/>
    </reaction>
</comment>
<sequence>MDEPQVRENRITGFNLEPADVVSETRVYKRRWGILALFCLHSMSNSFQWIEFSILNDVFTRFYSVSSSDIDWLAMTYMITYLLLIVPVTWILSHRGLRFMALVANVLNFLGAWIKALGVRPDLFWVAVLGQTLCGIAQVFILSMPSLIAAVWFGPTEVSTACAIGVFGNQIGTAIGFLVPPLLVPNESNDGHLAWDIRLLLYGIAAFNSIILILIILFYEDKPPHPPSVAQSTVMTNTTRESYKECISSLIHNKDFLLLTFCYGVSAGVYYSLATLLNQAVLSYYPGDEVETGWIGLTIVVTGVVSALIAGFWLDKTHTYKITIFVVNILTFVTMVVYTFTMDLGHIWVIFITAGLLGFFLTSCLPIGFEFAAELTYPNSEGISTGFLNGCVQVFGITLTLSQGQLMTKFGPLAGNLLLCAVLLIGTIASAFIKEDLKRQKANIVIQEMQNTAGKKSEESAYC</sequence>
<proteinExistence type="inferred from homology"/>
<dbReference type="PANTHER" id="PTHR10924:SF4">
    <property type="entry name" value="GH15861P"/>
    <property type="match status" value="1"/>
</dbReference>
<evidence type="ECO:0000256" key="9">
    <source>
        <dbReference type="ARBA" id="ARBA00046338"/>
    </source>
</evidence>
<comment type="catalytic activity">
    <reaction evidence="8">
        <text>ethanolamine(in) = ethanolamine(out)</text>
        <dbReference type="Rhea" id="RHEA:32747"/>
        <dbReference type="ChEBI" id="CHEBI:57603"/>
    </reaction>
</comment>
<protein>
    <recommendedName>
        <fullName evidence="11">Major facilitator superfamily (MFS) profile domain-containing protein</fullName>
    </recommendedName>
</protein>
<dbReference type="PANTHER" id="PTHR10924">
    <property type="entry name" value="MAJOR FACILITATOR SUPERFAMILY PROTEIN-RELATED"/>
    <property type="match status" value="1"/>
</dbReference>
<feature type="transmembrane region" description="Helical" evidence="10">
    <location>
        <begin position="322"/>
        <end position="341"/>
    </location>
</feature>
<dbReference type="Pfam" id="PF07690">
    <property type="entry name" value="MFS_1"/>
    <property type="match status" value="1"/>
</dbReference>
<feature type="transmembrane region" description="Helical" evidence="10">
    <location>
        <begin position="347"/>
        <end position="371"/>
    </location>
</feature>
<dbReference type="GO" id="GO:0097037">
    <property type="term" value="P:heme export"/>
    <property type="evidence" value="ECO:0007669"/>
    <property type="project" value="TreeGrafter"/>
</dbReference>
<dbReference type="GO" id="GO:0015232">
    <property type="term" value="F:heme transmembrane transporter activity"/>
    <property type="evidence" value="ECO:0007669"/>
    <property type="project" value="TreeGrafter"/>
</dbReference>
<dbReference type="GeneTree" id="ENSGT01030000234625"/>
<comment type="similarity">
    <text evidence="9">Belongs to the major facilitator superfamily. Feline leukemia virus subgroup C receptor (TC 2.A.1.28.1) family.</text>
</comment>
<keyword evidence="13" id="KW-1185">Reference proteome</keyword>
<evidence type="ECO:0000256" key="5">
    <source>
        <dbReference type="ARBA" id="ARBA00023136"/>
    </source>
</evidence>
<evidence type="ECO:0000256" key="7">
    <source>
        <dbReference type="ARBA" id="ARBA00036811"/>
    </source>
</evidence>
<feature type="domain" description="Major facilitator superfamily (MFS) profile" evidence="11">
    <location>
        <begin position="34"/>
        <end position="438"/>
    </location>
</feature>
<dbReference type="AlphaFoldDB" id="A0A8C4R703"/>
<dbReference type="InterPro" id="IPR011701">
    <property type="entry name" value="MFS"/>
</dbReference>
<keyword evidence="2" id="KW-0813">Transport</keyword>
<keyword evidence="3 10" id="KW-0812">Transmembrane</keyword>
<dbReference type="Proteomes" id="UP000694388">
    <property type="component" value="Unplaced"/>
</dbReference>
<dbReference type="GO" id="GO:0016020">
    <property type="term" value="C:membrane"/>
    <property type="evidence" value="ECO:0007669"/>
    <property type="project" value="UniProtKB-SubCell"/>
</dbReference>
<dbReference type="InterPro" id="IPR049680">
    <property type="entry name" value="FLVCR1-2_SLC49-like"/>
</dbReference>
<dbReference type="InterPro" id="IPR020846">
    <property type="entry name" value="MFS_dom"/>
</dbReference>
<feature type="transmembrane region" description="Helical" evidence="10">
    <location>
        <begin position="123"/>
        <end position="153"/>
    </location>
</feature>
<reference evidence="12" key="1">
    <citation type="submission" date="2025-08" db="UniProtKB">
        <authorList>
            <consortium name="Ensembl"/>
        </authorList>
    </citation>
    <scope>IDENTIFICATION</scope>
</reference>
<keyword evidence="5 10" id="KW-0472">Membrane</keyword>
<evidence type="ECO:0000256" key="10">
    <source>
        <dbReference type="SAM" id="Phobius"/>
    </source>
</evidence>
<dbReference type="CDD" id="cd17398">
    <property type="entry name" value="MFS_FLVCR_like"/>
    <property type="match status" value="1"/>
</dbReference>
<dbReference type="FunFam" id="1.20.1250.20:FF:000101">
    <property type="entry name" value="feline leukemia virus subgroup C receptor-related protein 2"/>
    <property type="match status" value="1"/>
</dbReference>
<evidence type="ECO:0000313" key="12">
    <source>
        <dbReference type="Ensembl" id="ENSEBUP00000026282.1"/>
    </source>
</evidence>
<dbReference type="SUPFAM" id="SSF103473">
    <property type="entry name" value="MFS general substrate transporter"/>
    <property type="match status" value="1"/>
</dbReference>
<dbReference type="GO" id="GO:0015220">
    <property type="term" value="F:choline transmembrane transporter activity"/>
    <property type="evidence" value="ECO:0007669"/>
    <property type="project" value="UniProtKB-ARBA"/>
</dbReference>
<reference evidence="12" key="2">
    <citation type="submission" date="2025-09" db="UniProtKB">
        <authorList>
            <consortium name="Ensembl"/>
        </authorList>
    </citation>
    <scope>IDENTIFICATION</scope>
</reference>
<evidence type="ECO:0000256" key="4">
    <source>
        <dbReference type="ARBA" id="ARBA00022989"/>
    </source>
</evidence>
<evidence type="ECO:0000259" key="11">
    <source>
        <dbReference type="PROSITE" id="PS50850"/>
    </source>
</evidence>
<dbReference type="FunFam" id="1.20.1250.20:FF:000092">
    <property type="entry name" value="Feline leukemia virus subgroup C receptor-related protein 2 isoform 1"/>
    <property type="match status" value="1"/>
</dbReference>
<feature type="transmembrane region" description="Helical" evidence="10">
    <location>
        <begin position="32"/>
        <end position="50"/>
    </location>
</feature>
<comment type="catalytic activity">
    <reaction evidence="7">
        <text>choline(out) = choline(in)</text>
        <dbReference type="Rhea" id="RHEA:32751"/>
        <dbReference type="ChEBI" id="CHEBI:15354"/>
    </reaction>
</comment>
<feature type="transmembrane region" description="Helical" evidence="10">
    <location>
        <begin position="256"/>
        <end position="274"/>
    </location>
</feature>